<dbReference type="GO" id="GO:0045900">
    <property type="term" value="P:negative regulation of translational elongation"/>
    <property type="evidence" value="ECO:0007669"/>
    <property type="project" value="TreeGrafter"/>
</dbReference>
<dbReference type="EMBL" id="SRJD01000014">
    <property type="protein sequence ID" value="TGA97398.1"/>
    <property type="molecule type" value="Genomic_DNA"/>
</dbReference>
<dbReference type="FunFam" id="3.30.505.50:FF:000001">
    <property type="entry name" value="Ribosome hibernation promoting factor"/>
    <property type="match status" value="1"/>
</dbReference>
<dbReference type="SUPFAM" id="SSF69754">
    <property type="entry name" value="Ribosome binding protein Y (YfiA homologue)"/>
    <property type="match status" value="1"/>
</dbReference>
<dbReference type="Pfam" id="PF02482">
    <property type="entry name" value="Ribosomal_S30AE"/>
    <property type="match status" value="1"/>
</dbReference>
<evidence type="ECO:0000256" key="2">
    <source>
        <dbReference type="ARBA" id="ARBA00022845"/>
    </source>
</evidence>
<dbReference type="GO" id="GO:0022627">
    <property type="term" value="C:cytosolic small ribosomal subunit"/>
    <property type="evidence" value="ECO:0007669"/>
    <property type="project" value="TreeGrafter"/>
</dbReference>
<comment type="similarity">
    <text evidence="3">Belongs to the HPF/YfiA ribosome-associated protein family. Long HPF subfamily.</text>
</comment>
<dbReference type="OrthoDB" id="9794975at2"/>
<comment type="subunit">
    <text evidence="3">Interacts with 100S ribosomes.</text>
</comment>
<dbReference type="InterPro" id="IPR034694">
    <property type="entry name" value="HPF_long/plastid"/>
</dbReference>
<dbReference type="RefSeq" id="WP_135349086.1">
    <property type="nucleotide sequence ID" value="NZ_SRJD01000014.1"/>
</dbReference>
<evidence type="ECO:0000313" key="6">
    <source>
        <dbReference type="Proteomes" id="UP000298347"/>
    </source>
</evidence>
<dbReference type="NCBIfam" id="TIGR00741">
    <property type="entry name" value="yfiA"/>
    <property type="match status" value="1"/>
</dbReference>
<keyword evidence="1 3" id="KW-0963">Cytoplasm</keyword>
<dbReference type="Gene3D" id="3.30.160.100">
    <property type="entry name" value="Ribosome hibernation promotion factor-like"/>
    <property type="match status" value="1"/>
</dbReference>
<organism evidence="5 6">
    <name type="scientific">Sporolactobacillus shoreae</name>
    <dbReference type="NCBI Taxonomy" id="1465501"/>
    <lineage>
        <taxon>Bacteria</taxon>
        <taxon>Bacillati</taxon>
        <taxon>Bacillota</taxon>
        <taxon>Bacilli</taxon>
        <taxon>Bacillales</taxon>
        <taxon>Sporolactobacillaceae</taxon>
        <taxon>Sporolactobacillus</taxon>
    </lineage>
</organism>
<comment type="function">
    <text evidence="3">Required for dimerization of active 70S ribosomes into 100S ribosomes in stationary phase; 100S ribosomes are translationally inactive and sometimes present during exponential growth.</text>
</comment>
<evidence type="ECO:0000256" key="3">
    <source>
        <dbReference type="HAMAP-Rule" id="MF_00839"/>
    </source>
</evidence>
<dbReference type="InterPro" id="IPR003489">
    <property type="entry name" value="RHF/RaiA"/>
</dbReference>
<comment type="subcellular location">
    <subcellularLocation>
        <location evidence="3">Cytoplasm</location>
    </subcellularLocation>
</comment>
<dbReference type="HAMAP" id="MF_00839">
    <property type="entry name" value="HPF"/>
    <property type="match status" value="1"/>
</dbReference>
<feature type="domain" description="Sigma 54 modulation/S30EA ribosomal protein C-terminal" evidence="4">
    <location>
        <begin position="125"/>
        <end position="180"/>
    </location>
</feature>
<name>A0A4Z0GLS5_9BACL</name>
<keyword evidence="2 3" id="KW-0810">Translation regulation</keyword>
<dbReference type="InterPro" id="IPR036567">
    <property type="entry name" value="RHF-like"/>
</dbReference>
<dbReference type="Pfam" id="PF16321">
    <property type="entry name" value="Ribosom_S30AE_C"/>
    <property type="match status" value="1"/>
</dbReference>
<dbReference type="Gene3D" id="3.30.505.50">
    <property type="entry name" value="Sigma 54 modulation/S30EA ribosomal protein, C-terminal domain"/>
    <property type="match status" value="1"/>
</dbReference>
<evidence type="ECO:0000256" key="1">
    <source>
        <dbReference type="ARBA" id="ARBA00022490"/>
    </source>
</evidence>
<sequence length="184" mass="20887">MELNIRGENIAVTPSLQEYAEKRIGKLEKYFSSPLTTGARVNMRVHNKEQVIEVTIPVQGLLLRAEVGQEDMYTAIDLVVSKLERQIKKYKTKLNRKTRQDARQVIEVAGSSTLTRPAATEAVEDSPEIVRRKSFVLKPMTAEEAILQMDMLGHSFFVFNNADSGEINVVYQRKDGRYGLIDQE</sequence>
<dbReference type="Proteomes" id="UP000298347">
    <property type="component" value="Unassembled WGS sequence"/>
</dbReference>
<dbReference type="AlphaFoldDB" id="A0A4Z0GLS5"/>
<evidence type="ECO:0000313" key="5">
    <source>
        <dbReference type="EMBL" id="TGA97398.1"/>
    </source>
</evidence>
<accession>A0A4Z0GLS5</accession>
<evidence type="ECO:0000259" key="4">
    <source>
        <dbReference type="Pfam" id="PF16321"/>
    </source>
</evidence>
<dbReference type="InterPro" id="IPR032528">
    <property type="entry name" value="Ribosom_S30AE_C"/>
</dbReference>
<proteinExistence type="inferred from homology"/>
<keyword evidence="6" id="KW-1185">Reference proteome</keyword>
<gene>
    <name evidence="5" type="primary">raiA</name>
    <name evidence="3" type="synonym">hpf</name>
    <name evidence="5" type="ORF">E4665_12290</name>
</gene>
<dbReference type="InterPro" id="IPR038416">
    <property type="entry name" value="Ribosom_S30AE_C_sf"/>
</dbReference>
<dbReference type="CDD" id="cd00552">
    <property type="entry name" value="RaiA"/>
    <property type="match status" value="1"/>
</dbReference>
<dbReference type="PANTHER" id="PTHR33231">
    <property type="entry name" value="30S RIBOSOMAL PROTEIN"/>
    <property type="match status" value="1"/>
</dbReference>
<dbReference type="InterPro" id="IPR050574">
    <property type="entry name" value="HPF/YfiA_ribosome-assoc"/>
</dbReference>
<dbReference type="PANTHER" id="PTHR33231:SF1">
    <property type="entry name" value="30S RIBOSOMAL PROTEIN"/>
    <property type="match status" value="1"/>
</dbReference>
<comment type="caution">
    <text evidence="5">The sequence shown here is derived from an EMBL/GenBank/DDBJ whole genome shotgun (WGS) entry which is preliminary data.</text>
</comment>
<reference evidence="5 6" key="1">
    <citation type="journal article" date="2015" name="Int. J. Syst. Evol. Microbiol.">
        <title>Sporolactobacillus shoreae sp. nov. and Sporolactobacillus spathodeae sp. nov., two spore-forming lactic acid bacteria isolated from tree barks in Thailand.</title>
        <authorList>
            <person name="Thamacharoensuk T."/>
            <person name="Kitahara M."/>
            <person name="Ohkuma M."/>
            <person name="Thongchul N."/>
            <person name="Tanasupawat S."/>
        </authorList>
    </citation>
    <scope>NUCLEOTIDE SEQUENCE [LARGE SCALE GENOMIC DNA]</scope>
    <source>
        <strain evidence="5 6">BK92</strain>
    </source>
</reference>
<dbReference type="GO" id="GO:0043024">
    <property type="term" value="F:ribosomal small subunit binding"/>
    <property type="evidence" value="ECO:0007669"/>
    <property type="project" value="TreeGrafter"/>
</dbReference>
<protein>
    <recommendedName>
        <fullName evidence="3">Ribosome hibernation promoting factor</fullName>
        <shortName evidence="3">HPF</shortName>
    </recommendedName>
</protein>